<dbReference type="Gene3D" id="3.30.40.10">
    <property type="entry name" value="Zinc/RING finger domain, C3HC4 (zinc finger)"/>
    <property type="match status" value="1"/>
</dbReference>
<proteinExistence type="predicted"/>
<dbReference type="InterPro" id="IPR001005">
    <property type="entry name" value="SANT/Myb"/>
</dbReference>
<dbReference type="EMBL" id="CAKOAT010173266">
    <property type="protein sequence ID" value="CAH8352178.1"/>
    <property type="molecule type" value="Genomic_DNA"/>
</dbReference>
<evidence type="ECO:0000256" key="4">
    <source>
        <dbReference type="SAM" id="MobiDB-lite"/>
    </source>
</evidence>
<feature type="compositionally biased region" description="Basic and acidic residues" evidence="4">
    <location>
        <begin position="236"/>
        <end position="248"/>
    </location>
</feature>
<sequence length="472" mass="53049">MTRSKSLPIKSPRNSLDPYPSPAPLPEEEANQRAGGSGVSNKRYGPQSDTDVEVVTDTFEGRNMQRKKRHCLGTSETDREGSQPLELEACIVCDISDELVSRCSGSECLLWFHGECLDAEFGSSGGEDPENLYCPYCLFKILAVRSIRLKEKAVEAEMAVFKYLDKEMGNKGEVEESVLKGQEDAMDTTDIVSGQELEGEKGACSSKVERVQLGEKDFDESRGENMELVEENNQSEADKEKHTDKPDGKVIEEVEDSNDEERAAAATENFQDAEDYKTAEDKTKANTGGEKWGDASLFLSMQETFSVKEHDLVQQNEKRRRKRRLILNAFDSDVSSNGSTNEPNGEDAAEKVTSLALEVTSPSGKMKNQQREHSRTTKVDNSKTARLDISIFQNQKRRLLWTPEEEYMLKVGVEKFAAESKRNMPWRKILEMGQKVFHETRAPADLKDKWRNMIGARLGKKNKQDSTQISGM</sequence>
<dbReference type="InterPro" id="IPR013083">
    <property type="entry name" value="Znf_RING/FYVE/PHD"/>
</dbReference>
<name>A0ABC8K214_ERUVS</name>
<evidence type="ECO:0000313" key="7">
    <source>
        <dbReference type="Proteomes" id="UP001642260"/>
    </source>
</evidence>
<evidence type="ECO:0000256" key="3">
    <source>
        <dbReference type="ARBA" id="ARBA00022833"/>
    </source>
</evidence>
<evidence type="ECO:0000256" key="1">
    <source>
        <dbReference type="ARBA" id="ARBA00022723"/>
    </source>
</evidence>
<accession>A0ABC8K214</accession>
<dbReference type="AlphaFoldDB" id="A0ABC8K214"/>
<dbReference type="Proteomes" id="UP001642260">
    <property type="component" value="Unassembled WGS sequence"/>
</dbReference>
<dbReference type="CDD" id="cd11660">
    <property type="entry name" value="SANT_TRF"/>
    <property type="match status" value="1"/>
</dbReference>
<feature type="region of interest" description="Disordered" evidence="4">
    <location>
        <begin position="361"/>
        <end position="382"/>
    </location>
</feature>
<evidence type="ECO:0000259" key="5">
    <source>
        <dbReference type="PROSITE" id="PS50090"/>
    </source>
</evidence>
<dbReference type="GO" id="GO:0008270">
    <property type="term" value="F:zinc ion binding"/>
    <property type="evidence" value="ECO:0007669"/>
    <property type="project" value="UniProtKB-KW"/>
</dbReference>
<keyword evidence="1" id="KW-0479">Metal-binding</keyword>
<keyword evidence="2" id="KW-0863">Zinc-finger</keyword>
<feature type="compositionally biased region" description="Basic and acidic residues" evidence="4">
    <location>
        <begin position="369"/>
        <end position="382"/>
    </location>
</feature>
<organism evidence="6 7">
    <name type="scientific">Eruca vesicaria subsp. sativa</name>
    <name type="common">Garden rocket</name>
    <name type="synonym">Eruca sativa</name>
    <dbReference type="NCBI Taxonomy" id="29727"/>
    <lineage>
        <taxon>Eukaryota</taxon>
        <taxon>Viridiplantae</taxon>
        <taxon>Streptophyta</taxon>
        <taxon>Embryophyta</taxon>
        <taxon>Tracheophyta</taxon>
        <taxon>Spermatophyta</taxon>
        <taxon>Magnoliopsida</taxon>
        <taxon>eudicotyledons</taxon>
        <taxon>Gunneridae</taxon>
        <taxon>Pentapetalae</taxon>
        <taxon>rosids</taxon>
        <taxon>malvids</taxon>
        <taxon>Brassicales</taxon>
        <taxon>Brassicaceae</taxon>
        <taxon>Brassiceae</taxon>
        <taxon>Eruca</taxon>
    </lineage>
</organism>
<dbReference type="InterPro" id="IPR009057">
    <property type="entry name" value="Homeodomain-like_sf"/>
</dbReference>
<feature type="domain" description="Myb-like" evidence="5">
    <location>
        <begin position="393"/>
        <end position="454"/>
    </location>
</feature>
<protein>
    <recommendedName>
        <fullName evidence="5">Myb-like domain-containing protein</fullName>
    </recommendedName>
</protein>
<dbReference type="SUPFAM" id="SSF46689">
    <property type="entry name" value="Homeodomain-like"/>
    <property type="match status" value="1"/>
</dbReference>
<gene>
    <name evidence="6" type="ORF">ERUC_LOCUS18518</name>
</gene>
<dbReference type="PANTHER" id="PTHR47863">
    <property type="entry name" value="RING/FYVE/PHD ZINC FINGER SUPERFAMILY PROTEIN"/>
    <property type="match status" value="1"/>
</dbReference>
<keyword evidence="7" id="KW-1185">Reference proteome</keyword>
<feature type="compositionally biased region" description="Basic and acidic residues" evidence="4">
    <location>
        <begin position="213"/>
        <end position="225"/>
    </location>
</feature>
<dbReference type="InterPro" id="IPR011011">
    <property type="entry name" value="Znf_FYVE_PHD"/>
</dbReference>
<evidence type="ECO:0000256" key="2">
    <source>
        <dbReference type="ARBA" id="ARBA00022771"/>
    </source>
</evidence>
<keyword evidence="3" id="KW-0862">Zinc</keyword>
<dbReference type="PANTHER" id="PTHR47863:SF2">
    <property type="entry name" value="MYB-LIKE DOMAIN-CONTAINING PROTEIN"/>
    <property type="match status" value="1"/>
</dbReference>
<feature type="region of interest" description="Disordered" evidence="4">
    <location>
        <begin position="1"/>
        <end position="53"/>
    </location>
</feature>
<feature type="region of interest" description="Disordered" evidence="4">
    <location>
        <begin position="213"/>
        <end position="248"/>
    </location>
</feature>
<dbReference type="CDD" id="cd15489">
    <property type="entry name" value="PHD_SF"/>
    <property type="match status" value="1"/>
</dbReference>
<reference evidence="6 7" key="1">
    <citation type="submission" date="2022-03" db="EMBL/GenBank/DDBJ databases">
        <authorList>
            <person name="Macdonald S."/>
            <person name="Ahmed S."/>
            <person name="Newling K."/>
        </authorList>
    </citation>
    <scope>NUCLEOTIDE SEQUENCE [LARGE SCALE GENOMIC DNA]</scope>
</reference>
<comment type="caution">
    <text evidence="6">The sequence shown here is derived from an EMBL/GenBank/DDBJ whole genome shotgun (WGS) entry which is preliminary data.</text>
</comment>
<dbReference type="Gene3D" id="1.10.246.220">
    <property type="match status" value="1"/>
</dbReference>
<dbReference type="PROSITE" id="PS50090">
    <property type="entry name" value="MYB_LIKE"/>
    <property type="match status" value="1"/>
</dbReference>
<dbReference type="SUPFAM" id="SSF57903">
    <property type="entry name" value="FYVE/PHD zinc finger"/>
    <property type="match status" value="1"/>
</dbReference>
<evidence type="ECO:0000313" key="6">
    <source>
        <dbReference type="EMBL" id="CAH8352178.1"/>
    </source>
</evidence>